<dbReference type="SUPFAM" id="SSF53335">
    <property type="entry name" value="S-adenosyl-L-methionine-dependent methyltransferases"/>
    <property type="match status" value="1"/>
</dbReference>
<keyword evidence="2" id="KW-1185">Reference proteome</keyword>
<sequence length="254" mass="29721">MEFQYVYNKVKNVPFISHRNAKTLYDFILKHKPAHILELGIAHGTASCYMAAALDEIGHGSLTCVDLTEMKDHFKPSIEEQLNILGLNKQVDIHRMKSGYNWFLHDAIKSNSNNPENICLPKYDLIIIDGPKNWTIDSSSFYLCDKLLNENGWIIWDDYNWTYASANKRRDATDGVTHRNLSDDELKIPHIKAIFELLVMQHPNYGNFIIQEDSDWVWANKISNSTHKKVTYQQSYSARYYLIQILRKIYKRFK</sequence>
<dbReference type="OrthoDB" id="5623231at2"/>
<dbReference type="Gene3D" id="3.40.50.150">
    <property type="entry name" value="Vaccinia Virus protein VP39"/>
    <property type="match status" value="1"/>
</dbReference>
<keyword evidence="1" id="KW-0808">Transferase</keyword>
<comment type="caution">
    <text evidence="1">The sequence shown here is derived from an EMBL/GenBank/DDBJ whole genome shotgun (WGS) entry which is preliminary data.</text>
</comment>
<dbReference type="GO" id="GO:0008168">
    <property type="term" value="F:methyltransferase activity"/>
    <property type="evidence" value="ECO:0007669"/>
    <property type="project" value="UniProtKB-KW"/>
</dbReference>
<keyword evidence="1" id="KW-0489">Methyltransferase</keyword>
<evidence type="ECO:0000313" key="1">
    <source>
        <dbReference type="EMBL" id="PWK18625.1"/>
    </source>
</evidence>
<dbReference type="InterPro" id="IPR029063">
    <property type="entry name" value="SAM-dependent_MTases_sf"/>
</dbReference>
<proteinExistence type="predicted"/>
<dbReference type="EMBL" id="QGGP01000004">
    <property type="protein sequence ID" value="PWK18625.1"/>
    <property type="molecule type" value="Genomic_DNA"/>
</dbReference>
<dbReference type="Proteomes" id="UP000245430">
    <property type="component" value="Unassembled WGS sequence"/>
</dbReference>
<protein>
    <submittedName>
        <fullName evidence="1">Putative O-methyltransferase YrrM</fullName>
    </submittedName>
</protein>
<accession>A0A316DL50</accession>
<gene>
    <name evidence="1" type="ORF">LX78_01932</name>
</gene>
<dbReference type="AlphaFoldDB" id="A0A316DL50"/>
<organism evidence="1 2">
    <name type="scientific">Xanthomarina spongicola</name>
    <dbReference type="NCBI Taxonomy" id="570520"/>
    <lineage>
        <taxon>Bacteria</taxon>
        <taxon>Pseudomonadati</taxon>
        <taxon>Bacteroidota</taxon>
        <taxon>Flavobacteriia</taxon>
        <taxon>Flavobacteriales</taxon>
        <taxon>Flavobacteriaceae</taxon>
        <taxon>Xanthomarina</taxon>
    </lineage>
</organism>
<name>A0A316DL50_9FLAO</name>
<evidence type="ECO:0000313" key="2">
    <source>
        <dbReference type="Proteomes" id="UP000245430"/>
    </source>
</evidence>
<dbReference type="Pfam" id="PF13578">
    <property type="entry name" value="Methyltransf_24"/>
    <property type="match status" value="1"/>
</dbReference>
<dbReference type="GO" id="GO:0032259">
    <property type="term" value="P:methylation"/>
    <property type="evidence" value="ECO:0007669"/>
    <property type="project" value="UniProtKB-KW"/>
</dbReference>
<dbReference type="RefSeq" id="WP_109682440.1">
    <property type="nucleotide sequence ID" value="NZ_QGGP01000004.1"/>
</dbReference>
<reference evidence="1 2" key="1">
    <citation type="submission" date="2018-05" db="EMBL/GenBank/DDBJ databases">
        <title>Genomic Encyclopedia of Archaeal and Bacterial Type Strains, Phase II (KMG-II): from individual species to whole genera.</title>
        <authorList>
            <person name="Goeker M."/>
        </authorList>
    </citation>
    <scope>NUCLEOTIDE SEQUENCE [LARGE SCALE GENOMIC DNA]</scope>
    <source>
        <strain evidence="1 2">DSM 22637</strain>
    </source>
</reference>